<dbReference type="Proteomes" id="UP000593571">
    <property type="component" value="Unassembled WGS sequence"/>
</dbReference>
<evidence type="ECO:0000313" key="6">
    <source>
        <dbReference type="Proteomes" id="UP000593571"/>
    </source>
</evidence>
<name>A0A7J8H635_ROUAE</name>
<dbReference type="InterPro" id="IPR004012">
    <property type="entry name" value="Run_dom"/>
</dbReference>
<dbReference type="FunFam" id="2.30.29.230:FF:000001">
    <property type="entry name" value="Small G protein signaling modulator 2"/>
    <property type="match status" value="1"/>
</dbReference>
<evidence type="ECO:0000256" key="3">
    <source>
        <dbReference type="SAM" id="MobiDB-lite"/>
    </source>
</evidence>
<evidence type="ECO:0000259" key="4">
    <source>
        <dbReference type="PROSITE" id="PS50086"/>
    </source>
</evidence>
<feature type="compositionally biased region" description="Basic and acidic residues" evidence="3">
    <location>
        <begin position="636"/>
        <end position="645"/>
    </location>
</feature>
<dbReference type="InterPro" id="IPR035969">
    <property type="entry name" value="Rab-GAP_TBC_sf"/>
</dbReference>
<dbReference type="InterPro" id="IPR037745">
    <property type="entry name" value="SGSM1/2"/>
</dbReference>
<feature type="region of interest" description="Disordered" evidence="3">
    <location>
        <begin position="331"/>
        <end position="360"/>
    </location>
</feature>
<reference evidence="5 6" key="1">
    <citation type="journal article" date="2020" name="Nature">
        <title>Six reference-quality genomes reveal evolution of bat adaptations.</title>
        <authorList>
            <person name="Jebb D."/>
            <person name="Huang Z."/>
            <person name="Pippel M."/>
            <person name="Hughes G.M."/>
            <person name="Lavrichenko K."/>
            <person name="Devanna P."/>
            <person name="Winkler S."/>
            <person name="Jermiin L.S."/>
            <person name="Skirmuntt E.C."/>
            <person name="Katzourakis A."/>
            <person name="Burkitt-Gray L."/>
            <person name="Ray D.A."/>
            <person name="Sullivan K.A.M."/>
            <person name="Roscito J.G."/>
            <person name="Kirilenko B.M."/>
            <person name="Davalos L.M."/>
            <person name="Corthals A.P."/>
            <person name="Power M.L."/>
            <person name="Jones G."/>
            <person name="Ransome R.D."/>
            <person name="Dechmann D.K.N."/>
            <person name="Locatelli A.G."/>
            <person name="Puechmaille S.J."/>
            <person name="Fedrigo O."/>
            <person name="Jarvis E.D."/>
            <person name="Hiller M."/>
            <person name="Vernes S.C."/>
            <person name="Myers E.W."/>
            <person name="Teeling E.C."/>
        </authorList>
    </citation>
    <scope>NUCLEOTIDE SEQUENCE [LARGE SCALE GENOMIC DNA]</scope>
    <source>
        <strain evidence="5">MRouAeg1</strain>
        <tissue evidence="5">Muscle</tissue>
    </source>
</reference>
<dbReference type="Pfam" id="PF00566">
    <property type="entry name" value="RabGAP-TBC"/>
    <property type="match status" value="1"/>
</dbReference>
<dbReference type="GO" id="GO:0031410">
    <property type="term" value="C:cytoplasmic vesicle"/>
    <property type="evidence" value="ECO:0007669"/>
    <property type="project" value="UniProtKB-ARBA"/>
</dbReference>
<dbReference type="GO" id="GO:0005096">
    <property type="term" value="F:GTPase activator activity"/>
    <property type="evidence" value="ECO:0007669"/>
    <property type="project" value="UniProtKB-KW"/>
</dbReference>
<protein>
    <submittedName>
        <fullName evidence="5">Small G protein signaling modulator 1</fullName>
    </submittedName>
</protein>
<keyword evidence="6" id="KW-1185">Reference proteome</keyword>
<dbReference type="Pfam" id="PF12068">
    <property type="entry name" value="PH_RBD"/>
    <property type="match status" value="1"/>
</dbReference>
<dbReference type="InterPro" id="IPR000195">
    <property type="entry name" value="Rab-GAP-TBC_dom"/>
</dbReference>
<dbReference type="InterPro" id="IPR037213">
    <property type="entry name" value="Run_dom_sf"/>
</dbReference>
<dbReference type="Pfam" id="PF02759">
    <property type="entry name" value="RUN"/>
    <property type="match status" value="2"/>
</dbReference>
<dbReference type="SUPFAM" id="SSF140741">
    <property type="entry name" value="RUN domain-like"/>
    <property type="match status" value="1"/>
</dbReference>
<feature type="compositionally biased region" description="Basic residues" evidence="3">
    <location>
        <begin position="334"/>
        <end position="346"/>
    </location>
</feature>
<dbReference type="FunFam" id="1.10.472.80:FF:000004">
    <property type="entry name" value="Small G protein signaling modulator 1"/>
    <property type="match status" value="1"/>
</dbReference>
<dbReference type="Gene3D" id="1.10.8.270">
    <property type="entry name" value="putative rabgap domain of human tbc1 domain family member 14 like domains"/>
    <property type="match status" value="1"/>
</dbReference>
<accession>A0A7J8H635</accession>
<evidence type="ECO:0000313" key="5">
    <source>
        <dbReference type="EMBL" id="KAF6467723.1"/>
    </source>
</evidence>
<dbReference type="Gene3D" id="1.20.58.900">
    <property type="match status" value="1"/>
</dbReference>
<dbReference type="PANTHER" id="PTHR22957:SF187">
    <property type="entry name" value="SMALL G PROTEIN SIGNALING MODULATOR 1"/>
    <property type="match status" value="1"/>
</dbReference>
<proteinExistence type="inferred from homology"/>
<feature type="compositionally biased region" description="Basic and acidic residues" evidence="3">
    <location>
        <begin position="715"/>
        <end position="725"/>
    </location>
</feature>
<feature type="region of interest" description="Disordered" evidence="3">
    <location>
        <begin position="758"/>
        <end position="788"/>
    </location>
</feature>
<keyword evidence="1" id="KW-0343">GTPase activation</keyword>
<dbReference type="SUPFAM" id="SSF47923">
    <property type="entry name" value="Ypt/Rab-GAP domain of gyp1p"/>
    <property type="match status" value="2"/>
</dbReference>
<comment type="caution">
    <text evidence="5">The sequence shown here is derived from an EMBL/GenBank/DDBJ whole genome shotgun (WGS) entry which is preliminary data.</text>
</comment>
<comment type="similarity">
    <text evidence="2">Belongs to the RUTBC family.</text>
</comment>
<dbReference type="PROSITE" id="PS50086">
    <property type="entry name" value="TBC_RABGAP"/>
    <property type="match status" value="1"/>
</dbReference>
<evidence type="ECO:0000256" key="2">
    <source>
        <dbReference type="ARBA" id="ARBA00034124"/>
    </source>
</evidence>
<dbReference type="PANTHER" id="PTHR22957">
    <property type="entry name" value="TBC1 DOMAIN FAMILY MEMBER GTPASE-ACTIVATING PROTEIN"/>
    <property type="match status" value="1"/>
</dbReference>
<feature type="compositionally biased region" description="Polar residues" evidence="3">
    <location>
        <begin position="596"/>
        <end position="625"/>
    </location>
</feature>
<evidence type="ECO:0000256" key="1">
    <source>
        <dbReference type="ARBA" id="ARBA00022468"/>
    </source>
</evidence>
<dbReference type="CDD" id="cd15784">
    <property type="entry name" value="PH_RUTBC"/>
    <property type="match status" value="1"/>
</dbReference>
<dbReference type="Gene3D" id="1.10.472.80">
    <property type="entry name" value="Ypt/Rab-GAP domain of gyp1p, domain 3"/>
    <property type="match status" value="1"/>
</dbReference>
<feature type="region of interest" description="Disordered" evidence="3">
    <location>
        <begin position="592"/>
        <end position="731"/>
    </location>
</feature>
<organism evidence="5 6">
    <name type="scientific">Rousettus aegyptiacus</name>
    <name type="common">Egyptian fruit bat</name>
    <name type="synonym">Pteropus aegyptiacus</name>
    <dbReference type="NCBI Taxonomy" id="9407"/>
    <lineage>
        <taxon>Eukaryota</taxon>
        <taxon>Metazoa</taxon>
        <taxon>Chordata</taxon>
        <taxon>Craniata</taxon>
        <taxon>Vertebrata</taxon>
        <taxon>Euteleostomi</taxon>
        <taxon>Mammalia</taxon>
        <taxon>Eutheria</taxon>
        <taxon>Laurasiatheria</taxon>
        <taxon>Chiroptera</taxon>
        <taxon>Yinpterochiroptera</taxon>
        <taxon>Pteropodoidea</taxon>
        <taxon>Pteropodidae</taxon>
        <taxon>Rousettinae</taxon>
        <taxon>Rousettus</taxon>
    </lineage>
</organism>
<dbReference type="Gene3D" id="2.30.29.230">
    <property type="match status" value="1"/>
</dbReference>
<dbReference type="AlphaFoldDB" id="A0A7J8H635"/>
<sequence>MASGPAEAETRQRLLRTVKKEVKQIMEEAVTRKFVHEDSSHIISFCAAVEACVLHGLRRRAAGFLRSNKIAALFMKVGKSFPPAEELSRKVQDLEQLIEGAKYYEKEALLMDPVDGPILASLLVGPCALEYTKMKTADHFWTDPSADELVQRHRIHSSHLRQDSPTKRPALCIQKRHSSGSMDDRPSLSARDYVESLHQNSRATLLYGKNNVLVQPRDDMEAVPGYLSLHQTADVMTLKWTPNQLMNGSVGDLDYEKSVYWDYAMTIRLEEIVYLHCHQQVDSGGTVVLVSQDGIQRPPFHFPKGGHLLQFLSCLENGLLPHGQLDPPLWSQRGKGKVFPKLRKRSPQGSAESTSSDKEDEEATDYVFRIIYAGMQSEFVPQDLMDVSVSNLPSLWQPSPRKSSCTSCSQSGSADGGSTNGCNHERAPLKLLCDNMKYQILSRAFYGWLAYCRHLSTVRTHLSALVNHMIVSPDLPCDAGHGLTAGIWEQYLQDSTSYEEQELLRLIYYGGIQPEIRKAVWPFLLGHYQFGMTEAERKEVDEQIHACYAQTMAEWLGCEAIVRQRERESHAAALAKCSSGASLDSHLHRMMHRDSTVSNESSQSCSSGRQNIRLQSDSSSSTQVFESVDEVEQVEAEGRLEEKQPKIPNGNLVNGTCSPDSGHPSSHNFSSGLSEHSEPSLSTEDSVMDAQRNASLVLRPGDSSVDDGQSSEATTSRDEAPREELAVQDSLESDLLANESMDEFMSMTGSMDVALPEKDSTAMGGWGSSEVEKRSRADSEDNLSEEPEMESLFPALASLAVSTSANNEASPVSSSGVTYSPELLDLYTVNLHRIEKDVQRCDRNYWYFTPANLEKLRNIMCSYIWQHIEIGYVQGMCDLLAPLLVILDDEALAFSCFTELMKRMNQNFPHGGAMDTHFANMRSLIQILDSELFELMHQNGDYTHFYFCYRWFLLDFKRELVYDDVFSVWETIWAAKHVSSAHYVLFIALALVEVYRDIILENNMDFTDIIKFFNEMAERHNTKQVLKLARGLVYKVQTLIENK</sequence>
<dbReference type="InterPro" id="IPR021935">
    <property type="entry name" value="SGSM1/2_RBD"/>
</dbReference>
<dbReference type="EMBL" id="JACASE010000005">
    <property type="protein sequence ID" value="KAF6467723.1"/>
    <property type="molecule type" value="Genomic_DNA"/>
</dbReference>
<feature type="compositionally biased region" description="Basic and acidic residues" evidence="3">
    <location>
        <begin position="770"/>
        <end position="779"/>
    </location>
</feature>
<feature type="compositionally biased region" description="Polar residues" evidence="3">
    <location>
        <begin position="651"/>
        <end position="685"/>
    </location>
</feature>
<dbReference type="SMART" id="SM00164">
    <property type="entry name" value="TBC"/>
    <property type="match status" value="1"/>
</dbReference>
<dbReference type="FunFam" id="1.10.8.270:FF:000006">
    <property type="entry name" value="Small G protein signaling modulator 2"/>
    <property type="match status" value="1"/>
</dbReference>
<gene>
    <name evidence="5" type="ORF">HJG63_017500</name>
</gene>
<feature type="domain" description="Rab-GAP TBC" evidence="4">
    <location>
        <begin position="511"/>
        <end position="976"/>
    </location>
</feature>